<organism evidence="1 2">
    <name type="scientific">Segatella copri</name>
    <dbReference type="NCBI Taxonomy" id="165179"/>
    <lineage>
        <taxon>Bacteria</taxon>
        <taxon>Pseudomonadati</taxon>
        <taxon>Bacteroidota</taxon>
        <taxon>Bacteroidia</taxon>
        <taxon>Bacteroidales</taxon>
        <taxon>Prevotellaceae</taxon>
        <taxon>Segatella</taxon>
    </lineage>
</organism>
<evidence type="ECO:0000313" key="2">
    <source>
        <dbReference type="Proteomes" id="UP000283785"/>
    </source>
</evidence>
<reference evidence="1 2" key="1">
    <citation type="submission" date="2018-08" db="EMBL/GenBank/DDBJ databases">
        <title>A genome reference for cultivated species of the human gut microbiota.</title>
        <authorList>
            <person name="Zou Y."/>
            <person name="Xue W."/>
            <person name="Luo G."/>
        </authorList>
    </citation>
    <scope>NUCLEOTIDE SEQUENCE [LARGE SCALE GENOMIC DNA]</scope>
    <source>
        <strain evidence="1 2">AF12-50</strain>
    </source>
</reference>
<dbReference type="RefSeq" id="WP_118063960.1">
    <property type="nucleotide sequence ID" value="NZ_JBALKP010000005.1"/>
</dbReference>
<dbReference type="AlphaFoldDB" id="A0AA92U168"/>
<proteinExistence type="predicted"/>
<gene>
    <name evidence="1" type="ORF">DWV76_04420</name>
</gene>
<name>A0AA92U168_9BACT</name>
<accession>A0AA92U168</accession>
<evidence type="ECO:0000313" key="1">
    <source>
        <dbReference type="EMBL" id="RGW43830.1"/>
    </source>
</evidence>
<dbReference type="Proteomes" id="UP000283785">
    <property type="component" value="Unassembled WGS sequence"/>
</dbReference>
<dbReference type="EMBL" id="QSAG01000005">
    <property type="protein sequence ID" value="RGW43830.1"/>
    <property type="molecule type" value="Genomic_DNA"/>
</dbReference>
<protein>
    <submittedName>
        <fullName evidence="1">Uncharacterized protein</fullName>
    </submittedName>
</protein>
<comment type="caution">
    <text evidence="1">The sequence shown here is derived from an EMBL/GenBank/DDBJ whole genome shotgun (WGS) entry which is preliminary data.</text>
</comment>
<sequence>MEMLEKLEKVGCSFYKVEGTDIQVCITFGKDWKDIAVFKYEDGKVVLLPVESNEFRGERLNRATWSQLVWLKSFGVNKAVLIDEKDANFLLKKYVTDYFSNH</sequence>